<evidence type="ECO:0000256" key="6">
    <source>
        <dbReference type="ARBA" id="ARBA00023163"/>
    </source>
</evidence>
<sequence>MAPIVLKIKGKQSFSPFADIKDEDELSKTWRVCTKVKDSLENGSRLENLSWRLWFLHNITTQRVQKTIDEPIHSPSRKNSQLGLSPSMALQLEQNDSSSLPANAPSPSYVSPSPISDVTPDSVSPSADGTSSQMEIEYKKKLLQQQMEQFRVLQLKQQQQQQQQKLQHHLQQQTLVPSYPPPGTQPAMPTRYSQPSAPCTTQSTLASPSFPPPAPANGLSPLYPTQPFIACPSDQACDTVTQLTTQPAALTDQVHGNALYLSYPAQPQQPQLLIDTSHYQYANASVPSTPNLTIHHDPFASFYSQQQPIQDHNLSIQNQAGSYASAMPPSVQQQPSQPMTSMYDGYPAETIPLYMRSTYAEPSMGQPTTTVITNNKLLSSLPAQTLASAERLLSYNYVNGQIVGYSQASTNTTHTAVTAVPHTSRASLQPPPLAIQTYQEPSSSSNTSSSLWSSCSSTSNNNLSAPPTPFPEADLPNYTLPISLPRTQPSSPVREQRPRHLISTPSEGKTPICSNCETTYTPLWRRSAEDELLCNACGLYLKLHKVPRPKHLKPQSTRGKDDVDVVQLICSNCSTSTTPLWRRDIEGNPLCNACGLYLKLHKEKRPLSMKSDVIKKRQRCDHGA</sequence>
<dbReference type="InterPro" id="IPR039355">
    <property type="entry name" value="Transcription_factor_GATA"/>
</dbReference>
<dbReference type="GO" id="GO:0000122">
    <property type="term" value="P:negative regulation of transcription by RNA polymerase II"/>
    <property type="evidence" value="ECO:0007669"/>
    <property type="project" value="TreeGrafter"/>
</dbReference>
<feature type="compositionally biased region" description="Low complexity" evidence="9">
    <location>
        <begin position="442"/>
        <end position="464"/>
    </location>
</feature>
<dbReference type="FunFam" id="3.30.50.10:FF:000007">
    <property type="entry name" value="Nitrogen regulatory AreA, N-terminal"/>
    <property type="match status" value="1"/>
</dbReference>
<feature type="compositionally biased region" description="Polar residues" evidence="9">
    <location>
        <begin position="191"/>
        <end position="205"/>
    </location>
</feature>
<protein>
    <recommendedName>
        <fullName evidence="10">GATA-type domain-containing protein</fullName>
    </recommendedName>
</protein>
<dbReference type="Pfam" id="PF08550">
    <property type="entry name" value="GATA_AreA"/>
    <property type="match status" value="1"/>
</dbReference>
<keyword evidence="12" id="KW-1185">Reference proteome</keyword>
<evidence type="ECO:0000256" key="9">
    <source>
        <dbReference type="SAM" id="MobiDB-lite"/>
    </source>
</evidence>
<evidence type="ECO:0000256" key="8">
    <source>
        <dbReference type="PROSITE-ProRule" id="PRU00094"/>
    </source>
</evidence>
<keyword evidence="2" id="KW-0479">Metal-binding</keyword>
<dbReference type="Gene3D" id="3.30.50.10">
    <property type="entry name" value="Erythroid Transcription Factor GATA-1, subunit A"/>
    <property type="match status" value="2"/>
</dbReference>
<dbReference type="GO" id="GO:0000978">
    <property type="term" value="F:RNA polymerase II cis-regulatory region sequence-specific DNA binding"/>
    <property type="evidence" value="ECO:0007669"/>
    <property type="project" value="TreeGrafter"/>
</dbReference>
<dbReference type="SMART" id="SM00401">
    <property type="entry name" value="ZnF_GATA"/>
    <property type="match status" value="2"/>
</dbReference>
<dbReference type="AlphaFoldDB" id="A0A1X2GPL2"/>
<reference evidence="11 12" key="1">
    <citation type="submission" date="2016-07" db="EMBL/GenBank/DDBJ databases">
        <title>Pervasive Adenine N6-methylation of Active Genes in Fungi.</title>
        <authorList>
            <consortium name="DOE Joint Genome Institute"/>
            <person name="Mondo S.J."/>
            <person name="Dannebaum R.O."/>
            <person name="Kuo R.C."/>
            <person name="Labutti K."/>
            <person name="Haridas S."/>
            <person name="Kuo A."/>
            <person name="Salamov A."/>
            <person name="Ahrendt S.R."/>
            <person name="Lipzen A."/>
            <person name="Sullivan W."/>
            <person name="Andreopoulos W.B."/>
            <person name="Clum A."/>
            <person name="Lindquist E."/>
            <person name="Daum C."/>
            <person name="Ramamoorthy G.K."/>
            <person name="Gryganskyi A."/>
            <person name="Culley D."/>
            <person name="Magnuson J.K."/>
            <person name="James T.Y."/>
            <person name="O'Malley M.A."/>
            <person name="Stajich J.E."/>
            <person name="Spatafora J.W."/>
            <person name="Visel A."/>
            <person name="Grigoriev I.V."/>
        </authorList>
    </citation>
    <scope>NUCLEOTIDE SEQUENCE [LARGE SCALE GENOMIC DNA]</scope>
    <source>
        <strain evidence="11 12">NRRL 3301</strain>
    </source>
</reference>
<evidence type="ECO:0000256" key="1">
    <source>
        <dbReference type="ARBA" id="ARBA00004123"/>
    </source>
</evidence>
<feature type="compositionally biased region" description="Low complexity" evidence="9">
    <location>
        <begin position="97"/>
        <end position="116"/>
    </location>
</feature>
<comment type="subcellular location">
    <subcellularLocation>
        <location evidence="1">Nucleus</location>
    </subcellularLocation>
</comment>
<evidence type="ECO:0000313" key="11">
    <source>
        <dbReference type="EMBL" id="ORX58672.1"/>
    </source>
</evidence>
<dbReference type="GO" id="GO:0045165">
    <property type="term" value="P:cell fate commitment"/>
    <property type="evidence" value="ECO:0007669"/>
    <property type="project" value="TreeGrafter"/>
</dbReference>
<dbReference type="OrthoDB" id="515401at2759"/>
<dbReference type="InterPro" id="IPR000679">
    <property type="entry name" value="Znf_GATA"/>
</dbReference>
<feature type="domain" description="GATA-type" evidence="10">
    <location>
        <begin position="570"/>
        <end position="617"/>
    </location>
</feature>
<feature type="compositionally biased region" description="Polar residues" evidence="9">
    <location>
        <begin position="119"/>
        <end position="132"/>
    </location>
</feature>
<dbReference type="PANTHER" id="PTHR10071">
    <property type="entry name" value="TRANSCRIPTION FACTOR GATA FAMILY MEMBER"/>
    <property type="match status" value="1"/>
</dbReference>
<keyword evidence="4" id="KW-0862">Zinc</keyword>
<dbReference type="Pfam" id="PF00320">
    <property type="entry name" value="GATA"/>
    <property type="match status" value="2"/>
</dbReference>
<dbReference type="InterPro" id="IPR013088">
    <property type="entry name" value="Znf_NHR/GATA"/>
</dbReference>
<feature type="compositionally biased region" description="Low complexity" evidence="9">
    <location>
        <begin position="164"/>
        <end position="173"/>
    </location>
</feature>
<keyword evidence="5" id="KW-0805">Transcription regulation</keyword>
<feature type="domain" description="GATA-type" evidence="10">
    <location>
        <begin position="513"/>
        <end position="560"/>
    </location>
</feature>
<proteinExistence type="predicted"/>
<evidence type="ECO:0000256" key="5">
    <source>
        <dbReference type="ARBA" id="ARBA00023015"/>
    </source>
</evidence>
<accession>A0A1X2GPL2</accession>
<dbReference type="PANTHER" id="PTHR10071:SF281">
    <property type="entry name" value="BOX A-BINDING FACTOR-RELATED"/>
    <property type="match status" value="1"/>
</dbReference>
<dbReference type="EMBL" id="MCGT01000006">
    <property type="protein sequence ID" value="ORX58672.1"/>
    <property type="molecule type" value="Genomic_DNA"/>
</dbReference>
<feature type="region of interest" description="Disordered" evidence="9">
    <location>
        <begin position="93"/>
        <end position="132"/>
    </location>
</feature>
<organism evidence="11 12">
    <name type="scientific">Hesseltinella vesiculosa</name>
    <dbReference type="NCBI Taxonomy" id="101127"/>
    <lineage>
        <taxon>Eukaryota</taxon>
        <taxon>Fungi</taxon>
        <taxon>Fungi incertae sedis</taxon>
        <taxon>Mucoromycota</taxon>
        <taxon>Mucoromycotina</taxon>
        <taxon>Mucoromycetes</taxon>
        <taxon>Mucorales</taxon>
        <taxon>Cunninghamellaceae</taxon>
        <taxon>Hesseltinella</taxon>
    </lineage>
</organism>
<evidence type="ECO:0000256" key="3">
    <source>
        <dbReference type="ARBA" id="ARBA00022771"/>
    </source>
</evidence>
<dbReference type="GO" id="GO:0008270">
    <property type="term" value="F:zinc ion binding"/>
    <property type="evidence" value="ECO:0007669"/>
    <property type="project" value="UniProtKB-KW"/>
</dbReference>
<dbReference type="GO" id="GO:0005634">
    <property type="term" value="C:nucleus"/>
    <property type="evidence" value="ECO:0007669"/>
    <property type="project" value="UniProtKB-SubCell"/>
</dbReference>
<dbReference type="PRINTS" id="PR00619">
    <property type="entry name" value="GATAZNFINGER"/>
</dbReference>
<keyword evidence="6" id="KW-0804">Transcription</keyword>
<dbReference type="Proteomes" id="UP000242146">
    <property type="component" value="Unassembled WGS sequence"/>
</dbReference>
<dbReference type="InterPro" id="IPR013860">
    <property type="entry name" value="AreA_GATA"/>
</dbReference>
<comment type="caution">
    <text evidence="11">The sequence shown here is derived from an EMBL/GenBank/DDBJ whole genome shotgun (WGS) entry which is preliminary data.</text>
</comment>
<dbReference type="STRING" id="101127.A0A1X2GPL2"/>
<dbReference type="CDD" id="cd00202">
    <property type="entry name" value="ZnF_GATA"/>
    <property type="match status" value="2"/>
</dbReference>
<evidence type="ECO:0000256" key="7">
    <source>
        <dbReference type="ARBA" id="ARBA00023242"/>
    </source>
</evidence>
<evidence type="ECO:0000259" key="10">
    <source>
        <dbReference type="PROSITE" id="PS50114"/>
    </source>
</evidence>
<keyword evidence="7" id="KW-0539">Nucleus</keyword>
<evidence type="ECO:0000256" key="4">
    <source>
        <dbReference type="ARBA" id="ARBA00022833"/>
    </source>
</evidence>
<evidence type="ECO:0000256" key="2">
    <source>
        <dbReference type="ARBA" id="ARBA00022723"/>
    </source>
</evidence>
<feature type="region of interest" description="Disordered" evidence="9">
    <location>
        <begin position="164"/>
        <end position="212"/>
    </location>
</feature>
<dbReference type="GO" id="GO:0045944">
    <property type="term" value="P:positive regulation of transcription by RNA polymerase II"/>
    <property type="evidence" value="ECO:0007669"/>
    <property type="project" value="TreeGrafter"/>
</dbReference>
<name>A0A1X2GPL2_9FUNG</name>
<dbReference type="GO" id="GO:0000981">
    <property type="term" value="F:DNA-binding transcription factor activity, RNA polymerase II-specific"/>
    <property type="evidence" value="ECO:0007669"/>
    <property type="project" value="TreeGrafter"/>
</dbReference>
<dbReference type="SUPFAM" id="SSF57716">
    <property type="entry name" value="Glucocorticoid receptor-like (DNA-binding domain)"/>
    <property type="match status" value="2"/>
</dbReference>
<gene>
    <name evidence="11" type="ORF">DM01DRAFT_1318047</name>
</gene>
<dbReference type="PROSITE" id="PS50114">
    <property type="entry name" value="GATA_ZN_FINGER_2"/>
    <property type="match status" value="2"/>
</dbReference>
<keyword evidence="3 8" id="KW-0863">Zinc-finger</keyword>
<dbReference type="PROSITE" id="PS00344">
    <property type="entry name" value="GATA_ZN_FINGER_1"/>
    <property type="match status" value="1"/>
</dbReference>
<feature type="region of interest" description="Disordered" evidence="9">
    <location>
        <begin position="436"/>
        <end position="506"/>
    </location>
</feature>
<evidence type="ECO:0000313" key="12">
    <source>
        <dbReference type="Proteomes" id="UP000242146"/>
    </source>
</evidence>